<keyword evidence="2" id="KW-1185">Reference proteome</keyword>
<evidence type="ECO:0000313" key="1">
    <source>
        <dbReference type="EMBL" id="PDT21896.1"/>
    </source>
</evidence>
<gene>
    <name evidence="1" type="ORF">CO674_19860</name>
</gene>
<dbReference type="Proteomes" id="UP000219914">
    <property type="component" value="Unassembled WGS sequence"/>
</dbReference>
<name>A0ABX4JSP0_9HYPH</name>
<accession>A0ABX4JSP0</accession>
<protein>
    <submittedName>
        <fullName evidence="1">Uncharacterized protein</fullName>
    </submittedName>
</protein>
<dbReference type="EMBL" id="NWSY01000015">
    <property type="protein sequence ID" value="PDT21896.1"/>
    <property type="molecule type" value="Genomic_DNA"/>
</dbReference>
<comment type="caution">
    <text evidence="1">The sequence shown here is derived from an EMBL/GenBank/DDBJ whole genome shotgun (WGS) entry which is preliminary data.</text>
</comment>
<organism evidence="1 2">
    <name type="scientific">Rhizobium hidalgonense</name>
    <dbReference type="NCBI Taxonomy" id="1538159"/>
    <lineage>
        <taxon>Bacteria</taxon>
        <taxon>Pseudomonadati</taxon>
        <taxon>Pseudomonadota</taxon>
        <taxon>Alphaproteobacteria</taxon>
        <taxon>Hyphomicrobiales</taxon>
        <taxon>Rhizobiaceae</taxon>
        <taxon>Rhizobium/Agrobacterium group</taxon>
        <taxon>Rhizobium</taxon>
    </lineage>
</organism>
<sequence>MTELYLVQGVSEVKNSPDKSMPPFAVIYPPEFLFVLDVGLDCLVGGSVLWKNAYLGDPGFPEKNGIGLRSIRTRTPSALIFPKIAGELIIGLKEGTDLAEAKTAFNDFGLRNISIPGTFVTATCLPFQEPSVCRELEAQFEFVKYAEMNGVVRLIDFAPGWTVKRLM</sequence>
<reference evidence="1 2" key="1">
    <citation type="submission" date="2017-09" db="EMBL/GenBank/DDBJ databases">
        <title>Comparative genomics of rhizobia isolated from Phaseolus vulgaris in China.</title>
        <authorList>
            <person name="Tong W."/>
        </authorList>
    </citation>
    <scope>NUCLEOTIDE SEQUENCE [LARGE SCALE GENOMIC DNA]</scope>
    <source>
        <strain evidence="1 2">FH14</strain>
    </source>
</reference>
<evidence type="ECO:0000313" key="2">
    <source>
        <dbReference type="Proteomes" id="UP000219914"/>
    </source>
</evidence>
<proteinExistence type="predicted"/>